<dbReference type="Proteomes" id="UP000800035">
    <property type="component" value="Unassembled WGS sequence"/>
</dbReference>
<feature type="compositionally biased region" description="Low complexity" evidence="1">
    <location>
        <begin position="98"/>
        <end position="115"/>
    </location>
</feature>
<organism evidence="2 3">
    <name type="scientific">Byssothecium circinans</name>
    <dbReference type="NCBI Taxonomy" id="147558"/>
    <lineage>
        <taxon>Eukaryota</taxon>
        <taxon>Fungi</taxon>
        <taxon>Dikarya</taxon>
        <taxon>Ascomycota</taxon>
        <taxon>Pezizomycotina</taxon>
        <taxon>Dothideomycetes</taxon>
        <taxon>Pleosporomycetidae</taxon>
        <taxon>Pleosporales</taxon>
        <taxon>Massarineae</taxon>
        <taxon>Massarinaceae</taxon>
        <taxon>Byssothecium</taxon>
    </lineage>
</organism>
<keyword evidence="3" id="KW-1185">Reference proteome</keyword>
<accession>A0A6A5U6X4</accession>
<gene>
    <name evidence="2" type="ORF">CC80DRAFT_489588</name>
</gene>
<evidence type="ECO:0000313" key="3">
    <source>
        <dbReference type="Proteomes" id="UP000800035"/>
    </source>
</evidence>
<name>A0A6A5U6X4_9PLEO</name>
<proteinExistence type="predicted"/>
<sequence>MSFWTRTNRVFANTLVLRRVVTLHHPRAAFPSQRAPWGHDRISAFSKSGRRSYHSGYGSGAGSGGWDGLVYSIMANIRGRYDFGSECFYSALDDTDNSTSTSTSSSPSSATEPAPLQEKRKQRRDIRHLIPLQLPRRTLSTTASDIHLRLTHLSAHGSLASEHAALFALTSMVRKLSTYDTDDPLLSLAEYREIWMTLKQGLQAANETELQMVTYAEYKALAVIEWNAAAVWGTALVNAALRGLVGRRIVFDGEEGEVEGEAVDMGVGEAMGGPLKGKSTFDGDLRSMALKVLGLLLDSKDHFPEGERWFTEEQEVRIMEAVVRVWKEAGRRGDL</sequence>
<feature type="region of interest" description="Disordered" evidence="1">
    <location>
        <begin position="98"/>
        <end position="127"/>
    </location>
</feature>
<dbReference type="EMBL" id="ML976983">
    <property type="protein sequence ID" value="KAF1960448.1"/>
    <property type="molecule type" value="Genomic_DNA"/>
</dbReference>
<dbReference type="AlphaFoldDB" id="A0A6A5U6X4"/>
<evidence type="ECO:0000313" key="2">
    <source>
        <dbReference type="EMBL" id="KAF1960448.1"/>
    </source>
</evidence>
<dbReference type="OrthoDB" id="3796550at2759"/>
<evidence type="ECO:0000256" key="1">
    <source>
        <dbReference type="SAM" id="MobiDB-lite"/>
    </source>
</evidence>
<reference evidence="2" key="1">
    <citation type="journal article" date="2020" name="Stud. Mycol.">
        <title>101 Dothideomycetes genomes: a test case for predicting lifestyles and emergence of pathogens.</title>
        <authorList>
            <person name="Haridas S."/>
            <person name="Albert R."/>
            <person name="Binder M."/>
            <person name="Bloem J."/>
            <person name="Labutti K."/>
            <person name="Salamov A."/>
            <person name="Andreopoulos B."/>
            <person name="Baker S."/>
            <person name="Barry K."/>
            <person name="Bills G."/>
            <person name="Bluhm B."/>
            <person name="Cannon C."/>
            <person name="Castanera R."/>
            <person name="Culley D."/>
            <person name="Daum C."/>
            <person name="Ezra D."/>
            <person name="Gonzalez J."/>
            <person name="Henrissat B."/>
            <person name="Kuo A."/>
            <person name="Liang C."/>
            <person name="Lipzen A."/>
            <person name="Lutzoni F."/>
            <person name="Magnuson J."/>
            <person name="Mondo S."/>
            <person name="Nolan M."/>
            <person name="Ohm R."/>
            <person name="Pangilinan J."/>
            <person name="Park H.-J."/>
            <person name="Ramirez L."/>
            <person name="Alfaro M."/>
            <person name="Sun H."/>
            <person name="Tritt A."/>
            <person name="Yoshinaga Y."/>
            <person name="Zwiers L.-H."/>
            <person name="Turgeon B."/>
            <person name="Goodwin S."/>
            <person name="Spatafora J."/>
            <person name="Crous P."/>
            <person name="Grigoriev I."/>
        </authorList>
    </citation>
    <scope>NUCLEOTIDE SEQUENCE</scope>
    <source>
        <strain evidence="2">CBS 675.92</strain>
    </source>
</reference>
<protein>
    <submittedName>
        <fullName evidence="2">Uncharacterized protein</fullName>
    </submittedName>
</protein>